<gene>
    <name evidence="3" type="ORF">UX51_C0006G0005</name>
</gene>
<dbReference type="SUPFAM" id="SSF47413">
    <property type="entry name" value="lambda repressor-like DNA-binding domains"/>
    <property type="match status" value="1"/>
</dbReference>
<dbReference type="GO" id="GO:0003677">
    <property type="term" value="F:DNA binding"/>
    <property type="evidence" value="ECO:0007669"/>
    <property type="project" value="InterPro"/>
</dbReference>
<evidence type="ECO:0000259" key="2">
    <source>
        <dbReference type="PROSITE" id="PS50943"/>
    </source>
</evidence>
<protein>
    <submittedName>
        <fullName evidence="3">Transcriptional regulator, XRE family</fullName>
    </submittedName>
</protein>
<accession>A0A0G1SY78</accession>
<dbReference type="Proteomes" id="UP000034856">
    <property type="component" value="Unassembled WGS sequence"/>
</dbReference>
<dbReference type="Gene3D" id="1.10.260.40">
    <property type="entry name" value="lambda repressor-like DNA-binding domains"/>
    <property type="match status" value="1"/>
</dbReference>
<reference evidence="3 4" key="1">
    <citation type="journal article" date="2015" name="Nature">
        <title>rRNA introns, odd ribosomes, and small enigmatic genomes across a large radiation of phyla.</title>
        <authorList>
            <person name="Brown C.T."/>
            <person name="Hug L.A."/>
            <person name="Thomas B.C."/>
            <person name="Sharon I."/>
            <person name="Castelle C.J."/>
            <person name="Singh A."/>
            <person name="Wilkins M.J."/>
            <person name="Williams K.H."/>
            <person name="Banfield J.F."/>
        </authorList>
    </citation>
    <scope>NUCLEOTIDE SEQUENCE [LARGE SCALE GENOMIC DNA]</scope>
</reference>
<dbReference type="InterPro" id="IPR010982">
    <property type="entry name" value="Lambda_DNA-bd_dom_sf"/>
</dbReference>
<dbReference type="Pfam" id="PF01381">
    <property type="entry name" value="HTH_3"/>
    <property type="match status" value="1"/>
</dbReference>
<evidence type="ECO:0000313" key="3">
    <source>
        <dbReference type="EMBL" id="KKU38125.1"/>
    </source>
</evidence>
<dbReference type="SMART" id="SM00530">
    <property type="entry name" value="HTH_XRE"/>
    <property type="match status" value="1"/>
</dbReference>
<dbReference type="PROSITE" id="PS50943">
    <property type="entry name" value="HTH_CROC1"/>
    <property type="match status" value="1"/>
</dbReference>
<keyword evidence="1" id="KW-1133">Transmembrane helix</keyword>
<feature type="domain" description="HTH cro/C1-type" evidence="2">
    <location>
        <begin position="52"/>
        <end position="106"/>
    </location>
</feature>
<sequence length="108" mass="12570">MGGADKKWKGNFWFCFAAIISTVYHNNLKWYYVNIYMSKKYQAKYQKLTAKLRSARQEAGLTQVKAGKLLKKPQAYVSKIERGERGVDAVELAEFAKVYNKDINYFIK</sequence>
<evidence type="ECO:0000313" key="4">
    <source>
        <dbReference type="Proteomes" id="UP000034856"/>
    </source>
</evidence>
<keyword evidence="1" id="KW-0812">Transmembrane</keyword>
<dbReference type="AlphaFoldDB" id="A0A0G1SY78"/>
<dbReference type="CDD" id="cd00093">
    <property type="entry name" value="HTH_XRE"/>
    <property type="match status" value="1"/>
</dbReference>
<dbReference type="InterPro" id="IPR001387">
    <property type="entry name" value="Cro/C1-type_HTH"/>
</dbReference>
<dbReference type="EMBL" id="LCMM01000006">
    <property type="protein sequence ID" value="KKU38125.1"/>
    <property type="molecule type" value="Genomic_DNA"/>
</dbReference>
<evidence type="ECO:0000256" key="1">
    <source>
        <dbReference type="SAM" id="Phobius"/>
    </source>
</evidence>
<proteinExistence type="predicted"/>
<name>A0A0G1SY78_9BACT</name>
<organism evidence="3 4">
    <name type="scientific">Candidatus Azambacteria bacterium GW2011_GWF2_46_32</name>
    <dbReference type="NCBI Taxonomy" id="1618628"/>
    <lineage>
        <taxon>Bacteria</taxon>
        <taxon>Candidatus Azamiibacteriota</taxon>
    </lineage>
</organism>
<keyword evidence="1" id="KW-0472">Membrane</keyword>
<comment type="caution">
    <text evidence="3">The sequence shown here is derived from an EMBL/GenBank/DDBJ whole genome shotgun (WGS) entry which is preliminary data.</text>
</comment>
<feature type="transmembrane region" description="Helical" evidence="1">
    <location>
        <begin position="12"/>
        <end position="32"/>
    </location>
</feature>